<evidence type="ECO:0000256" key="1">
    <source>
        <dbReference type="SAM" id="SignalP"/>
    </source>
</evidence>
<dbReference type="RefSeq" id="WP_124871131.1">
    <property type="nucleotide sequence ID" value="NZ_CP034183.1"/>
</dbReference>
<keyword evidence="1" id="KW-0732">Signal</keyword>
<gene>
    <name evidence="2" type="ORF">EHF33_10695</name>
</gene>
<reference evidence="2 3" key="1">
    <citation type="submission" date="2018-11" db="EMBL/GenBank/DDBJ databases">
        <title>Deinococcus shelandsis sp. nov., isolated from South Shetland Islands soil of Antarctica.</title>
        <authorList>
            <person name="Tian J."/>
        </authorList>
    </citation>
    <scope>NUCLEOTIDE SEQUENCE [LARGE SCALE GENOMIC DNA]</scope>
    <source>
        <strain evidence="2 3">S14-83T</strain>
    </source>
</reference>
<dbReference type="EMBL" id="CP034183">
    <property type="protein sequence ID" value="AZI43148.1"/>
    <property type="molecule type" value="Genomic_DNA"/>
</dbReference>
<dbReference type="Proteomes" id="UP000276417">
    <property type="component" value="Chromosome 1"/>
</dbReference>
<evidence type="ECO:0000313" key="2">
    <source>
        <dbReference type="EMBL" id="AZI43148.1"/>
    </source>
</evidence>
<sequence length="237" mass="25102">MSHRLIPAVCVSAGLAVISGCTPTINAANVTTEGAEATTSSADAANTTYGLIGKWMIDPDGQPARWLGYQLNDHNLREPVNVILVDKVAKTPQEAASRLVSAMQAAGYGPKGGHSVGYKGLILGQMYGQQPGGKDEAFSDGAWWQSNNHGRVFGPAPIDSGGYLWTAAFSREDFELISSMHHPYNSFKVARDDLSAKLSAAGTFKRLDTLKLDNALNTPTLTTDDHDGGAAVLVAEK</sequence>
<dbReference type="PROSITE" id="PS51257">
    <property type="entry name" value="PROKAR_LIPOPROTEIN"/>
    <property type="match status" value="1"/>
</dbReference>
<evidence type="ECO:0000313" key="3">
    <source>
        <dbReference type="Proteomes" id="UP000276417"/>
    </source>
</evidence>
<feature type="chain" id="PRO_5017931271" description="Lipoprotein" evidence="1">
    <location>
        <begin position="28"/>
        <end position="237"/>
    </location>
</feature>
<feature type="signal peptide" evidence="1">
    <location>
        <begin position="1"/>
        <end position="27"/>
    </location>
</feature>
<evidence type="ECO:0008006" key="4">
    <source>
        <dbReference type="Google" id="ProtNLM"/>
    </source>
</evidence>
<protein>
    <recommendedName>
        <fullName evidence="4">Lipoprotein</fullName>
    </recommendedName>
</protein>
<accession>A0A3G8YCU2</accession>
<keyword evidence="3" id="KW-1185">Reference proteome</keyword>
<proteinExistence type="predicted"/>
<name>A0A3G8YCU2_9DEIO</name>
<dbReference type="KEGG" id="dph:EHF33_10695"/>
<organism evidence="2 3">
    <name type="scientific">Deinococcus psychrotolerans</name>
    <dbReference type="NCBI Taxonomy" id="2489213"/>
    <lineage>
        <taxon>Bacteria</taxon>
        <taxon>Thermotogati</taxon>
        <taxon>Deinococcota</taxon>
        <taxon>Deinococci</taxon>
        <taxon>Deinococcales</taxon>
        <taxon>Deinococcaceae</taxon>
        <taxon>Deinococcus</taxon>
    </lineage>
</organism>
<dbReference type="OrthoDB" id="8017431at2"/>
<dbReference type="AlphaFoldDB" id="A0A3G8YCU2"/>